<reference evidence="3" key="1">
    <citation type="submission" date="2021-03" db="EMBL/GenBank/DDBJ databases">
        <authorList>
            <person name="Bekaert M."/>
        </authorList>
    </citation>
    <scope>NUCLEOTIDE SEQUENCE</scope>
</reference>
<dbReference type="OrthoDB" id="6125105at2759"/>
<evidence type="ECO:0000313" key="4">
    <source>
        <dbReference type="Proteomes" id="UP000683360"/>
    </source>
</evidence>
<comment type="caution">
    <text evidence="3">The sequence shown here is derived from an EMBL/GenBank/DDBJ whole genome shotgun (WGS) entry which is preliminary data.</text>
</comment>
<dbReference type="EMBL" id="CAJPWZ010001195">
    <property type="protein sequence ID" value="CAG2209533.1"/>
    <property type="molecule type" value="Genomic_DNA"/>
</dbReference>
<dbReference type="AlphaFoldDB" id="A0A8S3RTD2"/>
<keyword evidence="2" id="KW-0677">Repeat</keyword>
<dbReference type="InterPro" id="IPR032675">
    <property type="entry name" value="LRR_dom_sf"/>
</dbReference>
<dbReference type="InterPro" id="IPR001611">
    <property type="entry name" value="Leu-rich_rpt"/>
</dbReference>
<dbReference type="PROSITE" id="PS51450">
    <property type="entry name" value="LRR"/>
    <property type="match status" value="2"/>
</dbReference>
<accession>A0A8S3RTD2</accession>
<keyword evidence="1" id="KW-0433">Leucine-rich repeat</keyword>
<name>A0A8S3RTD2_MYTED</name>
<protein>
    <submittedName>
        <fullName evidence="3">Uncharacterized protein</fullName>
    </submittedName>
</protein>
<gene>
    <name evidence="3" type="ORF">MEDL_23665</name>
</gene>
<proteinExistence type="predicted"/>
<dbReference type="InterPro" id="IPR050333">
    <property type="entry name" value="SLRP"/>
</dbReference>
<evidence type="ECO:0000256" key="1">
    <source>
        <dbReference type="ARBA" id="ARBA00022614"/>
    </source>
</evidence>
<dbReference type="SUPFAM" id="SSF52058">
    <property type="entry name" value="L domain-like"/>
    <property type="match status" value="1"/>
</dbReference>
<organism evidence="3 4">
    <name type="scientific">Mytilus edulis</name>
    <name type="common">Blue mussel</name>
    <dbReference type="NCBI Taxonomy" id="6550"/>
    <lineage>
        <taxon>Eukaryota</taxon>
        <taxon>Metazoa</taxon>
        <taxon>Spiralia</taxon>
        <taxon>Lophotrochozoa</taxon>
        <taxon>Mollusca</taxon>
        <taxon>Bivalvia</taxon>
        <taxon>Autobranchia</taxon>
        <taxon>Pteriomorphia</taxon>
        <taxon>Mytilida</taxon>
        <taxon>Mytiloidea</taxon>
        <taxon>Mytilidae</taxon>
        <taxon>Mytilinae</taxon>
        <taxon>Mytilus</taxon>
    </lineage>
</organism>
<sequence>MNNVMGRHEPRNDWVIAAAPDRSVSNNNLTMLPGDVFRKNVMLKTLELSNNKLSSIPDAVFSDNAKLQSLSLANNYLTSIPKDVFKNNVALVYVSLSNNNLTSVPDAVFMNNKALTYLPNKDQFLTHIELCKIIDANVCLGSHIKGLQRVKGMWRIYLDNDSERESMVTSGLVIRDKLVNVYTRNPRIIIHENPNHLKVRIKNVPCSADD</sequence>
<keyword evidence="4" id="KW-1185">Reference proteome</keyword>
<dbReference type="PANTHER" id="PTHR45712">
    <property type="entry name" value="AGAP008170-PA"/>
    <property type="match status" value="1"/>
</dbReference>
<dbReference type="SMART" id="SM00369">
    <property type="entry name" value="LRR_TYP"/>
    <property type="match status" value="3"/>
</dbReference>
<dbReference type="Gene3D" id="3.80.10.10">
    <property type="entry name" value="Ribonuclease Inhibitor"/>
    <property type="match status" value="1"/>
</dbReference>
<evidence type="ECO:0000313" key="3">
    <source>
        <dbReference type="EMBL" id="CAG2209533.1"/>
    </source>
</evidence>
<dbReference type="Pfam" id="PF00560">
    <property type="entry name" value="LRR_1"/>
    <property type="match status" value="1"/>
</dbReference>
<dbReference type="PANTHER" id="PTHR45712:SF22">
    <property type="entry name" value="INSULIN-LIKE GROWTH FACTOR-BINDING PROTEIN COMPLEX ACID LABILE SUBUNIT"/>
    <property type="match status" value="1"/>
</dbReference>
<evidence type="ECO:0000256" key="2">
    <source>
        <dbReference type="ARBA" id="ARBA00022737"/>
    </source>
</evidence>
<dbReference type="Proteomes" id="UP000683360">
    <property type="component" value="Unassembled WGS sequence"/>
</dbReference>
<dbReference type="InterPro" id="IPR003591">
    <property type="entry name" value="Leu-rich_rpt_typical-subtyp"/>
</dbReference>
<dbReference type="Pfam" id="PF13855">
    <property type="entry name" value="LRR_8"/>
    <property type="match status" value="1"/>
</dbReference>